<dbReference type="GO" id="GO:0008803">
    <property type="term" value="F:bis(5'-nucleosyl)-tetraphosphatase (symmetrical) activity"/>
    <property type="evidence" value="ECO:0007669"/>
    <property type="project" value="TreeGrafter"/>
</dbReference>
<comment type="caution">
    <text evidence="2">The sequence shown here is derived from an EMBL/GenBank/DDBJ whole genome shotgun (WGS) entry which is preliminary data.</text>
</comment>
<dbReference type="EMBL" id="DRND01000235">
    <property type="protein sequence ID" value="HFC46821.1"/>
    <property type="molecule type" value="Genomic_DNA"/>
</dbReference>
<reference evidence="2" key="1">
    <citation type="journal article" date="2020" name="mSystems">
        <title>Genome- and Community-Level Interaction Insights into Carbon Utilization and Element Cycling Functions of Hydrothermarchaeota in Hydrothermal Sediment.</title>
        <authorList>
            <person name="Zhou Z."/>
            <person name="Liu Y."/>
            <person name="Xu W."/>
            <person name="Pan J."/>
            <person name="Luo Z.H."/>
            <person name="Li M."/>
        </authorList>
    </citation>
    <scope>NUCLEOTIDE SEQUENCE [LARGE SCALE GENOMIC DNA]</scope>
    <source>
        <strain evidence="2">HyVt-503</strain>
    </source>
</reference>
<proteinExistence type="predicted"/>
<sequence>FKLESLLDALPISWETDLVIFLGDYVDRGPDPKGVVERLVELRREFGQNIRFLLGNHEYMFLNYLERRGIIGEIPYKSDLPLDDTFLATGGESTLGSYFRAHDGLFVPEDHLEFFRDLVPMIEEEEYVFVHAGLRPKRPIHEQSIEDLLWIRHEFIDSDYDWGKRIVFGHTPLSSPLVQPQKIGIDTGAVYGGPLTAVILPELRFVQV</sequence>
<dbReference type="GO" id="GO:0005737">
    <property type="term" value="C:cytoplasm"/>
    <property type="evidence" value="ECO:0007669"/>
    <property type="project" value="TreeGrafter"/>
</dbReference>
<organism evidence="2">
    <name type="scientific">Dissulfuribacter thermophilus</name>
    <dbReference type="NCBI Taxonomy" id="1156395"/>
    <lineage>
        <taxon>Bacteria</taxon>
        <taxon>Pseudomonadati</taxon>
        <taxon>Thermodesulfobacteriota</taxon>
        <taxon>Dissulfuribacteria</taxon>
        <taxon>Dissulfuribacterales</taxon>
        <taxon>Dissulfuribacteraceae</taxon>
        <taxon>Dissulfuribacter</taxon>
    </lineage>
</organism>
<dbReference type="Pfam" id="PF00149">
    <property type="entry name" value="Metallophos"/>
    <property type="match status" value="1"/>
</dbReference>
<dbReference type="Gene3D" id="3.60.21.10">
    <property type="match status" value="1"/>
</dbReference>
<dbReference type="GO" id="GO:0016791">
    <property type="term" value="F:phosphatase activity"/>
    <property type="evidence" value="ECO:0007669"/>
    <property type="project" value="TreeGrafter"/>
</dbReference>
<name>A0A7V2SVQ6_9BACT</name>
<evidence type="ECO:0000313" key="2">
    <source>
        <dbReference type="EMBL" id="HFC46821.1"/>
    </source>
</evidence>
<feature type="domain" description="Calcineurin-like phosphoesterase" evidence="1">
    <location>
        <begin position="3"/>
        <end position="172"/>
    </location>
</feature>
<dbReference type="GO" id="GO:0110154">
    <property type="term" value="P:RNA decapping"/>
    <property type="evidence" value="ECO:0007669"/>
    <property type="project" value="TreeGrafter"/>
</dbReference>
<dbReference type="PANTHER" id="PTHR42850">
    <property type="entry name" value="METALLOPHOSPHOESTERASE"/>
    <property type="match status" value="1"/>
</dbReference>
<protein>
    <submittedName>
        <fullName evidence="2">Serine/threonine protein phosphatase</fullName>
    </submittedName>
</protein>
<dbReference type="PANTHER" id="PTHR42850:SF4">
    <property type="entry name" value="ZINC-DEPENDENT ENDOPOLYPHOSPHATASE"/>
    <property type="match status" value="1"/>
</dbReference>
<feature type="non-terminal residue" evidence="2">
    <location>
        <position position="1"/>
    </location>
</feature>
<accession>A0A7V2SVQ6</accession>
<dbReference type="SUPFAM" id="SSF56300">
    <property type="entry name" value="Metallo-dependent phosphatases"/>
    <property type="match status" value="1"/>
</dbReference>
<dbReference type="InterPro" id="IPR029052">
    <property type="entry name" value="Metallo-depent_PP-like"/>
</dbReference>
<dbReference type="InterPro" id="IPR004843">
    <property type="entry name" value="Calcineurin-like_PHP"/>
</dbReference>
<dbReference type="Proteomes" id="UP000885797">
    <property type="component" value="Unassembled WGS sequence"/>
</dbReference>
<dbReference type="AlphaFoldDB" id="A0A7V2SVQ6"/>
<dbReference type="InterPro" id="IPR050126">
    <property type="entry name" value="Ap4A_hydrolase"/>
</dbReference>
<gene>
    <name evidence="2" type="ORF">ENJ63_02950</name>
</gene>
<dbReference type="CDD" id="cd00144">
    <property type="entry name" value="MPP_PPP_family"/>
    <property type="match status" value="1"/>
</dbReference>
<evidence type="ECO:0000259" key="1">
    <source>
        <dbReference type="Pfam" id="PF00149"/>
    </source>
</evidence>